<dbReference type="InterPro" id="IPR036429">
    <property type="entry name" value="SpoA-like_sf"/>
</dbReference>
<evidence type="ECO:0000313" key="3">
    <source>
        <dbReference type="EMBL" id="KDM90869.1"/>
    </source>
</evidence>
<dbReference type="SUPFAM" id="SSF101801">
    <property type="entry name" value="Surface presentation of antigens (SPOA)"/>
    <property type="match status" value="1"/>
</dbReference>
<dbReference type="GO" id="GO:0071973">
    <property type="term" value="P:bacterial-type flagellum-dependent cell motility"/>
    <property type="evidence" value="ECO:0007669"/>
    <property type="project" value="InterPro"/>
</dbReference>
<evidence type="ECO:0000259" key="2">
    <source>
        <dbReference type="Pfam" id="PF01052"/>
    </source>
</evidence>
<dbReference type="GO" id="GO:0003774">
    <property type="term" value="F:cytoskeletal motor activity"/>
    <property type="evidence" value="ECO:0007669"/>
    <property type="project" value="InterPro"/>
</dbReference>
<gene>
    <name evidence="3" type="ORF">EA58_14000</name>
</gene>
<protein>
    <recommendedName>
        <fullName evidence="2">Flagellar motor switch protein FliN-like C-terminal domain-containing protein</fullName>
    </recommendedName>
</protein>
<evidence type="ECO:0000313" key="4">
    <source>
        <dbReference type="Proteomes" id="UP000027192"/>
    </source>
</evidence>
<evidence type="ECO:0000256" key="1">
    <source>
        <dbReference type="ARBA" id="ARBA00009226"/>
    </source>
</evidence>
<dbReference type="InterPro" id="IPR001543">
    <property type="entry name" value="FliN-like_C"/>
</dbReference>
<accession>A0A066RKK2</accession>
<name>A0A066RKK2_9GAMM</name>
<keyword evidence="4" id="KW-1185">Reference proteome</keyword>
<dbReference type="InterPro" id="IPR001172">
    <property type="entry name" value="FliN_T3SS_HrcQb"/>
</dbReference>
<sequence length="76" mass="8261">MNNENKIDNVSVEVSVRVGRVTLKVGQIKDLTEGSIIELDSTLEEGFELLAGDQLLGKGKVEEVDGKVIFTLTETV</sequence>
<dbReference type="Gene3D" id="2.30.330.10">
    <property type="entry name" value="SpoA-like"/>
    <property type="match status" value="1"/>
</dbReference>
<reference evidence="3 4" key="1">
    <citation type="submission" date="2014-04" db="EMBL/GenBank/DDBJ databases">
        <title>Draft genome sequence of Photobacterium halotolerans S2753: a solonamide, ngercheumicin and holomycin producer.</title>
        <authorList>
            <person name="Machado H.R."/>
            <person name="Gram L."/>
        </authorList>
    </citation>
    <scope>NUCLEOTIDE SEQUENCE [LARGE SCALE GENOMIC DNA]</scope>
    <source>
        <strain evidence="3 4">S2753</strain>
    </source>
</reference>
<dbReference type="GO" id="GO:0006935">
    <property type="term" value="P:chemotaxis"/>
    <property type="evidence" value="ECO:0007669"/>
    <property type="project" value="InterPro"/>
</dbReference>
<dbReference type="EMBL" id="JMIB01000027">
    <property type="protein sequence ID" value="KDM90869.1"/>
    <property type="molecule type" value="Genomic_DNA"/>
</dbReference>
<feature type="domain" description="Flagellar motor switch protein FliN-like C-terminal" evidence="2">
    <location>
        <begin position="6"/>
        <end position="75"/>
    </location>
</feature>
<dbReference type="Pfam" id="PF01052">
    <property type="entry name" value="FliMN_C"/>
    <property type="match status" value="1"/>
</dbReference>
<dbReference type="Proteomes" id="UP000027192">
    <property type="component" value="Unassembled WGS sequence"/>
</dbReference>
<dbReference type="STRING" id="1654360.EA58_14000"/>
<organism evidence="3 4">
    <name type="scientific">Photobacterium galatheae</name>
    <dbReference type="NCBI Taxonomy" id="1654360"/>
    <lineage>
        <taxon>Bacteria</taxon>
        <taxon>Pseudomonadati</taxon>
        <taxon>Pseudomonadota</taxon>
        <taxon>Gammaproteobacteria</taxon>
        <taxon>Vibrionales</taxon>
        <taxon>Vibrionaceae</taxon>
        <taxon>Photobacterium</taxon>
    </lineage>
</organism>
<dbReference type="PRINTS" id="PR00956">
    <property type="entry name" value="FLGMOTORFLIN"/>
</dbReference>
<dbReference type="RefSeq" id="WP_036753718.1">
    <property type="nucleotide sequence ID" value="NZ_JAGSGC010000004.1"/>
</dbReference>
<comment type="caution">
    <text evidence="3">The sequence shown here is derived from an EMBL/GenBank/DDBJ whole genome shotgun (WGS) entry which is preliminary data.</text>
</comment>
<comment type="similarity">
    <text evidence="1">Belongs to the FliN/MopA/SpaO family.</text>
</comment>
<proteinExistence type="inferred from homology"/>
<dbReference type="AlphaFoldDB" id="A0A066RKK2"/>
<dbReference type="GO" id="GO:0009425">
    <property type="term" value="C:bacterial-type flagellum basal body"/>
    <property type="evidence" value="ECO:0007669"/>
    <property type="project" value="InterPro"/>
</dbReference>